<comment type="caution">
    <text evidence="2">The sequence shown here is derived from an EMBL/GenBank/DDBJ whole genome shotgun (WGS) entry which is preliminary data.</text>
</comment>
<evidence type="ECO:0000256" key="1">
    <source>
        <dbReference type="SAM" id="MobiDB-lite"/>
    </source>
</evidence>
<dbReference type="Proteomes" id="UP000887013">
    <property type="component" value="Unassembled WGS sequence"/>
</dbReference>
<feature type="region of interest" description="Disordered" evidence="1">
    <location>
        <begin position="83"/>
        <end position="105"/>
    </location>
</feature>
<accession>A0A8X6NT73</accession>
<protein>
    <submittedName>
        <fullName evidence="2">Uncharacterized protein</fullName>
    </submittedName>
</protein>
<gene>
    <name evidence="2" type="ORF">NPIL_245251</name>
</gene>
<evidence type="ECO:0000313" key="3">
    <source>
        <dbReference type="Proteomes" id="UP000887013"/>
    </source>
</evidence>
<sequence>MSFTPHPRKSTIKYDLKYRGTDLHCFNSIGCSHSFNRAFCGEFEIVCNSLGGKTHRQAPHNIATNQRCGVNNGITLFRSLGIGKSKSSKPTGSHWRLPHQEVLTS</sequence>
<name>A0A8X6NT73_NEPPI</name>
<dbReference type="AlphaFoldDB" id="A0A8X6NT73"/>
<proteinExistence type="predicted"/>
<dbReference type="EMBL" id="BMAW01107981">
    <property type="protein sequence ID" value="GFT31758.1"/>
    <property type="molecule type" value="Genomic_DNA"/>
</dbReference>
<organism evidence="2 3">
    <name type="scientific">Nephila pilipes</name>
    <name type="common">Giant wood spider</name>
    <name type="synonym">Nephila maculata</name>
    <dbReference type="NCBI Taxonomy" id="299642"/>
    <lineage>
        <taxon>Eukaryota</taxon>
        <taxon>Metazoa</taxon>
        <taxon>Ecdysozoa</taxon>
        <taxon>Arthropoda</taxon>
        <taxon>Chelicerata</taxon>
        <taxon>Arachnida</taxon>
        <taxon>Araneae</taxon>
        <taxon>Araneomorphae</taxon>
        <taxon>Entelegynae</taxon>
        <taxon>Araneoidea</taxon>
        <taxon>Nephilidae</taxon>
        <taxon>Nephila</taxon>
    </lineage>
</organism>
<evidence type="ECO:0000313" key="2">
    <source>
        <dbReference type="EMBL" id="GFT31758.1"/>
    </source>
</evidence>
<keyword evidence="3" id="KW-1185">Reference proteome</keyword>
<reference evidence="2" key="1">
    <citation type="submission" date="2020-08" db="EMBL/GenBank/DDBJ databases">
        <title>Multicomponent nature underlies the extraordinary mechanical properties of spider dragline silk.</title>
        <authorList>
            <person name="Kono N."/>
            <person name="Nakamura H."/>
            <person name="Mori M."/>
            <person name="Yoshida Y."/>
            <person name="Ohtoshi R."/>
            <person name="Malay A.D."/>
            <person name="Moran D.A.P."/>
            <person name="Tomita M."/>
            <person name="Numata K."/>
            <person name="Arakawa K."/>
        </authorList>
    </citation>
    <scope>NUCLEOTIDE SEQUENCE</scope>
</reference>